<feature type="domain" description="RNase H type-1" evidence="1">
    <location>
        <begin position="124"/>
        <end position="248"/>
    </location>
</feature>
<dbReference type="GO" id="GO:0003676">
    <property type="term" value="F:nucleic acid binding"/>
    <property type="evidence" value="ECO:0007669"/>
    <property type="project" value="InterPro"/>
</dbReference>
<dbReference type="CDD" id="cd06222">
    <property type="entry name" value="RNase_H_like"/>
    <property type="match status" value="2"/>
</dbReference>
<proteinExistence type="predicted"/>
<protein>
    <recommendedName>
        <fullName evidence="1">RNase H type-1 domain-containing protein</fullName>
    </recommendedName>
</protein>
<evidence type="ECO:0000313" key="2">
    <source>
        <dbReference type="EMBL" id="KAF2571398.1"/>
    </source>
</evidence>
<gene>
    <name evidence="2" type="ORF">F2Q70_00006287</name>
</gene>
<dbReference type="EMBL" id="QGKY02001015">
    <property type="protein sequence ID" value="KAF2571398.1"/>
    <property type="molecule type" value="Genomic_DNA"/>
</dbReference>
<organism evidence="2">
    <name type="scientific">Brassica cretica</name>
    <name type="common">Mustard</name>
    <dbReference type="NCBI Taxonomy" id="69181"/>
    <lineage>
        <taxon>Eukaryota</taxon>
        <taxon>Viridiplantae</taxon>
        <taxon>Streptophyta</taxon>
        <taxon>Embryophyta</taxon>
        <taxon>Tracheophyta</taxon>
        <taxon>Spermatophyta</taxon>
        <taxon>Magnoliopsida</taxon>
        <taxon>eudicotyledons</taxon>
        <taxon>Gunneridae</taxon>
        <taxon>Pentapetalae</taxon>
        <taxon>rosids</taxon>
        <taxon>malvids</taxon>
        <taxon>Brassicales</taxon>
        <taxon>Brassicaceae</taxon>
        <taxon>Brassiceae</taxon>
        <taxon>Brassica</taxon>
    </lineage>
</organism>
<dbReference type="PANTHER" id="PTHR47074:SF49">
    <property type="entry name" value="POLYNUCLEOTIDYL TRANSFERASE, RIBONUCLEASE H-LIKE SUPERFAMILY PROTEIN"/>
    <property type="match status" value="1"/>
</dbReference>
<feature type="domain" description="RNase H type-1" evidence="1">
    <location>
        <begin position="2"/>
        <end position="52"/>
    </location>
</feature>
<dbReference type="InterPro" id="IPR044730">
    <property type="entry name" value="RNase_H-like_dom_plant"/>
</dbReference>
<dbReference type="Pfam" id="PF13456">
    <property type="entry name" value="RVT_3"/>
    <property type="match status" value="2"/>
</dbReference>
<dbReference type="Gene3D" id="3.30.420.10">
    <property type="entry name" value="Ribonuclease H-like superfamily/Ribonuclease H"/>
    <property type="match status" value="1"/>
</dbReference>
<dbReference type="GO" id="GO:0004523">
    <property type="term" value="F:RNA-DNA hybrid ribonuclease activity"/>
    <property type="evidence" value="ECO:0007669"/>
    <property type="project" value="InterPro"/>
</dbReference>
<accession>A0A8S9INF0</accession>
<dbReference type="InterPro" id="IPR012337">
    <property type="entry name" value="RNaseH-like_sf"/>
</dbReference>
<name>A0A8S9INF0_BRACR</name>
<evidence type="ECO:0000259" key="1">
    <source>
        <dbReference type="Pfam" id="PF13456"/>
    </source>
</evidence>
<comment type="caution">
    <text evidence="2">The sequence shown here is derived from an EMBL/GenBank/DDBJ whole genome shotgun (WGS) entry which is preliminary data.</text>
</comment>
<dbReference type="InterPro" id="IPR002156">
    <property type="entry name" value="RNaseH_domain"/>
</dbReference>
<reference evidence="2" key="1">
    <citation type="submission" date="2019-12" db="EMBL/GenBank/DDBJ databases">
        <title>Genome sequencing and annotation of Brassica cretica.</title>
        <authorList>
            <person name="Studholme D.J."/>
            <person name="Sarris P.F."/>
        </authorList>
    </citation>
    <scope>NUCLEOTIDE SEQUENCE</scope>
    <source>
        <strain evidence="2">PFS-102/07</strain>
        <tissue evidence="2">Leaf</tissue>
    </source>
</reference>
<dbReference type="InterPro" id="IPR036397">
    <property type="entry name" value="RNaseH_sf"/>
</dbReference>
<dbReference type="SUPFAM" id="SSF53098">
    <property type="entry name" value="Ribonuclease H-like"/>
    <property type="match status" value="1"/>
</dbReference>
<dbReference type="PANTHER" id="PTHR47074">
    <property type="entry name" value="BNAC02G40300D PROTEIN"/>
    <property type="match status" value="1"/>
</dbReference>
<dbReference type="AlphaFoldDB" id="A0A8S9INF0"/>
<sequence length="258" mass="28242">MMAEALAVREALIHASSLNLTKICLRTDSQTLVRAITTGRRPSDLFGVLSDVDSLAFFPTSPFVFCRNLLAFENRTLSPQEIVLKSIRASKEWEAAQPGNLPNTISPINQRDEAETLLPMTFCNTDAAWKSDTKPAGLGWIFTDNTGRELTRGSSAQSHVSSAMMAEALAVREALIHASSLNLTKICLKTDSQTLVRAITTGRRPSDLFRVLSDVDSLAFLPTSPFVFCRFVFIFRAINGSADSLAKTSLSLYLGPRP</sequence>
<dbReference type="InterPro" id="IPR052929">
    <property type="entry name" value="RNase_H-like_EbsB-rel"/>
</dbReference>